<dbReference type="InterPro" id="IPR057567">
    <property type="entry name" value="TPR_TTI1_C"/>
</dbReference>
<sequence length="1090" mass="125805">MASFEQFVLKVKPTLDMFLRVPHKEHLERLRYELLQFNFREMKIFHVQILAPLVLKLEELNGVNQDLMSCVLDCIRIVMSKLYIDDVQELRTLLVIVLKQIRESGATKVRPNLSEELKLVSVQCIGEALRRSSSDVLEIFYTSESVVLLGQILLSLVEFIENENYRKLVISSLECLMIIFYVHDEAEFTDVVLRNQVANTVFIYIPKIVTILIKTSLADEKLGETLKSTAIKALGRILCVIFEKSDDVLIEHNYDKKEFKSLINKALQQKSEPHKSDFEMASHTKRREGIEQLLEEMRSSGRTKQWFEETSRALRAVYTRASVFRSHDSVRIRTEYARMCCTLMERCAYNLGENYLNLLENVVAMSEDEDKHISKMCTTTLSQLQLLGNANESLFDEYADILFDEHLAKMPRIISRSIDAEQYAELISLKGFLKNLSISRMNCLLLVPKNLEMLCRCLISAVDLKLYRDLLTEEYAIREVVLADYAESAKLGWRQYKHLSSARCVSLVKDICVILGNTKGINRLVYDFLLELLTQNHETMNEIFLIMLWIGTGVERRKHMNYAELVEILLEEILDEKHWHLALRPDASWRLKVDKPTDWFVDKTPGLYESAIEIRTQNVDSDDENDFNEVNKSQRVTILDAEFNVLHTCIALDVLGHCATYYGDRFDRYIFRCLHKVLLKVSCSNTMVYQAANFCLVSIQKALKFAEVTHLIETHTDYLNYHLNTILKRSPESHAAVDILTVVLQLSTRRALPHLENIFQTIYNECSKSQQSENINAYLRVFNAFLKHVARWQATSNAEVAAIPMQIEQAQEEDLLQDWLDLLEKPSTFIENEEANVEGETNSKTPTDSTEDVEMNEMKTEEFEAAQEGEDVKPPLPRYIQMVKDIITQVLKFVSFADKTHQILALECLISCVPLLHDYEDELLPLVHLMWSPLVEKFRNNDAVVLNRCFTLLNVLATHAKEFILKRSLDDVIPSLKEFLRKASKTSTTETIAAHTQEYKLQLILLENFANLIACLQIDGKHVYEIAETISLYLAKEQPCELQELAVQFYLKLHQYNGPLSYITVLKKAHIGSYKDNAEKVLTNIFKSCI</sequence>
<evidence type="ECO:0000313" key="4">
    <source>
        <dbReference type="EMBL" id="JAB97861.1"/>
    </source>
</evidence>
<dbReference type="AlphaFoldDB" id="W8BX56"/>
<feature type="domain" description="TTI1 C-terminal TPR" evidence="3">
    <location>
        <begin position="781"/>
        <end position="1057"/>
    </location>
</feature>
<dbReference type="PANTHER" id="PTHR18460">
    <property type="entry name" value="TEL2 INTERACTING PROTEIN 1 TTI1 FAMILY MEMBER"/>
    <property type="match status" value="1"/>
</dbReference>
<feature type="compositionally biased region" description="Polar residues" evidence="1">
    <location>
        <begin position="839"/>
        <end position="848"/>
    </location>
</feature>
<dbReference type="InterPro" id="IPR052587">
    <property type="entry name" value="TELO2-interacting_protein_1"/>
</dbReference>
<dbReference type="Pfam" id="PF24181">
    <property type="entry name" value="TPR_TTI1_C"/>
    <property type="match status" value="1"/>
</dbReference>
<dbReference type="PANTHER" id="PTHR18460:SF3">
    <property type="entry name" value="TELO2-INTERACTING PROTEIN 1 HOMOLOG"/>
    <property type="match status" value="1"/>
</dbReference>
<name>W8BX56_CERCA</name>
<dbReference type="GO" id="GO:0005737">
    <property type="term" value="C:cytoplasm"/>
    <property type="evidence" value="ECO:0007669"/>
    <property type="project" value="TreeGrafter"/>
</dbReference>
<dbReference type="SUPFAM" id="SSF48371">
    <property type="entry name" value="ARM repeat"/>
    <property type="match status" value="1"/>
</dbReference>
<dbReference type="InterPro" id="IPR016024">
    <property type="entry name" value="ARM-type_fold"/>
</dbReference>
<gene>
    <name evidence="4" type="primary">TTI1</name>
</gene>
<evidence type="ECO:0000256" key="1">
    <source>
        <dbReference type="SAM" id="MobiDB-lite"/>
    </source>
</evidence>
<dbReference type="Pfam" id="PF21547">
    <property type="entry name" value="TTI1"/>
    <property type="match status" value="1"/>
</dbReference>
<protein>
    <submittedName>
        <fullName evidence="4">TELO2-interacting protein 1</fullName>
    </submittedName>
</protein>
<dbReference type="InterPro" id="IPR057566">
    <property type="entry name" value="TPR_TTI1_N"/>
</dbReference>
<dbReference type="Pfam" id="PF24173">
    <property type="entry name" value="TPR_TTI1_N"/>
    <property type="match status" value="1"/>
</dbReference>
<evidence type="ECO:0000259" key="3">
    <source>
        <dbReference type="Pfam" id="PF24181"/>
    </source>
</evidence>
<dbReference type="EMBL" id="GAMC01008694">
    <property type="protein sequence ID" value="JAB97861.1"/>
    <property type="molecule type" value="mRNA"/>
</dbReference>
<dbReference type="OrthoDB" id="49511at2759"/>
<organism evidence="4">
    <name type="scientific">Ceratitis capitata</name>
    <name type="common">Mediterranean fruit fly</name>
    <name type="synonym">Tephritis capitata</name>
    <dbReference type="NCBI Taxonomy" id="7213"/>
    <lineage>
        <taxon>Eukaryota</taxon>
        <taxon>Metazoa</taxon>
        <taxon>Ecdysozoa</taxon>
        <taxon>Arthropoda</taxon>
        <taxon>Hexapoda</taxon>
        <taxon>Insecta</taxon>
        <taxon>Pterygota</taxon>
        <taxon>Neoptera</taxon>
        <taxon>Endopterygota</taxon>
        <taxon>Diptera</taxon>
        <taxon>Brachycera</taxon>
        <taxon>Muscomorpha</taxon>
        <taxon>Tephritoidea</taxon>
        <taxon>Tephritidae</taxon>
        <taxon>Ceratitis</taxon>
        <taxon>Ceratitis</taxon>
    </lineage>
</organism>
<evidence type="ECO:0000259" key="2">
    <source>
        <dbReference type="Pfam" id="PF24173"/>
    </source>
</evidence>
<reference evidence="4" key="2">
    <citation type="journal article" date="2014" name="BMC Genomics">
        <title>A genomic perspective to assessing quality of mass-reared SIT flies used in Mediterranean fruit fly (Ceratitis capitata) eradication in California.</title>
        <authorList>
            <person name="Calla B."/>
            <person name="Hall B."/>
            <person name="Hou S."/>
            <person name="Geib S.M."/>
        </authorList>
    </citation>
    <scope>NUCLEOTIDE SEQUENCE</scope>
</reference>
<proteinExistence type="evidence at transcript level"/>
<dbReference type="Pfam" id="PF24176">
    <property type="entry name" value="TPR_TTI1_2nd"/>
    <property type="match status" value="1"/>
</dbReference>
<dbReference type="InterPro" id="IPR049362">
    <property type="entry name" value="TTI1_rpt"/>
</dbReference>
<feature type="region of interest" description="Disordered" evidence="1">
    <location>
        <begin position="834"/>
        <end position="853"/>
    </location>
</feature>
<feature type="domain" description="TTI1 N-terminal TPR" evidence="2">
    <location>
        <begin position="10"/>
        <end position="369"/>
    </location>
</feature>
<accession>W8BX56</accession>
<reference evidence="4" key="1">
    <citation type="submission" date="2013-07" db="EMBL/GenBank/DDBJ databases">
        <authorList>
            <person name="Geib S."/>
        </authorList>
    </citation>
    <scope>NUCLEOTIDE SEQUENCE</scope>
</reference>